<dbReference type="EMBL" id="VXIV02003369">
    <property type="protein sequence ID" value="KAF6017660.1"/>
    <property type="molecule type" value="Genomic_DNA"/>
</dbReference>
<protein>
    <submittedName>
        <fullName evidence="2">GPAA1</fullName>
    </submittedName>
</protein>
<proteinExistence type="predicted"/>
<dbReference type="GO" id="GO:0042765">
    <property type="term" value="C:GPI-anchor transamidase complex"/>
    <property type="evidence" value="ECO:0007669"/>
    <property type="project" value="InterPro"/>
</dbReference>
<evidence type="ECO:0000256" key="1">
    <source>
        <dbReference type="SAM" id="Phobius"/>
    </source>
</evidence>
<keyword evidence="1" id="KW-1133">Transmembrane helix</keyword>
<organism evidence="2 3">
    <name type="scientific">Bugula neritina</name>
    <name type="common">Brown bryozoan</name>
    <name type="synonym">Sertularia neritina</name>
    <dbReference type="NCBI Taxonomy" id="10212"/>
    <lineage>
        <taxon>Eukaryota</taxon>
        <taxon>Metazoa</taxon>
        <taxon>Spiralia</taxon>
        <taxon>Lophotrochozoa</taxon>
        <taxon>Bryozoa</taxon>
        <taxon>Gymnolaemata</taxon>
        <taxon>Cheilostomatida</taxon>
        <taxon>Flustrina</taxon>
        <taxon>Buguloidea</taxon>
        <taxon>Bugulidae</taxon>
        <taxon>Bugula</taxon>
    </lineage>
</organism>
<keyword evidence="1" id="KW-0472">Membrane</keyword>
<sequence length="152" mass="16813">MSSQINKYLISKDDKSDVLHTLCFQVYCFLVVSRRTMGILSNPETRSQIASYISKYGNIASVGCFVGGLIWFLALSHPAYNGGVYFSENALLPGLVNTGFQGVGLRTIIEEYQAELKKSNKSEGQVPIDWLKKKLVSIGLEVHEQCTSSLTL</sequence>
<dbReference type="OrthoDB" id="445301at2759"/>
<evidence type="ECO:0000313" key="2">
    <source>
        <dbReference type="EMBL" id="KAF6017660.1"/>
    </source>
</evidence>
<dbReference type="PANTHER" id="PTHR13304:SF0">
    <property type="entry name" value="GLYCOSYLPHOSPHATIDYLINOSITOL ANCHOR ATTACHMENT 1 PROTEIN"/>
    <property type="match status" value="1"/>
</dbReference>
<name>A0A7J7IUZ1_BUGNE</name>
<dbReference type="GO" id="GO:0016255">
    <property type="term" value="P:attachment of GPI anchor to protein"/>
    <property type="evidence" value="ECO:0007669"/>
    <property type="project" value="TreeGrafter"/>
</dbReference>
<dbReference type="InterPro" id="IPR007246">
    <property type="entry name" value="Gaa1"/>
</dbReference>
<evidence type="ECO:0000313" key="3">
    <source>
        <dbReference type="Proteomes" id="UP000593567"/>
    </source>
</evidence>
<dbReference type="PANTHER" id="PTHR13304">
    <property type="entry name" value="GLYCOSYLPHOSPHATIDYLINOSITOL ANCHOR ATTACHMENT 1 PROTEIN"/>
    <property type="match status" value="1"/>
</dbReference>
<keyword evidence="1" id="KW-0812">Transmembrane</keyword>
<keyword evidence="3" id="KW-1185">Reference proteome</keyword>
<dbReference type="Proteomes" id="UP000593567">
    <property type="component" value="Unassembled WGS sequence"/>
</dbReference>
<accession>A0A7J7IUZ1</accession>
<dbReference type="AlphaFoldDB" id="A0A7J7IUZ1"/>
<reference evidence="2" key="1">
    <citation type="submission" date="2020-06" db="EMBL/GenBank/DDBJ databases">
        <title>Draft genome of Bugula neritina, a colonial animal packing powerful symbionts and potential medicines.</title>
        <authorList>
            <person name="Rayko M."/>
        </authorList>
    </citation>
    <scope>NUCLEOTIDE SEQUENCE [LARGE SCALE GENOMIC DNA]</scope>
    <source>
        <strain evidence="2">Kwan_BN1</strain>
    </source>
</reference>
<gene>
    <name evidence="2" type="ORF">EB796_024027</name>
</gene>
<feature type="transmembrane region" description="Helical" evidence="1">
    <location>
        <begin position="56"/>
        <end position="74"/>
    </location>
</feature>
<comment type="caution">
    <text evidence="2">The sequence shown here is derived from an EMBL/GenBank/DDBJ whole genome shotgun (WGS) entry which is preliminary data.</text>
</comment>